<accession>A0A9P3LVR3</accession>
<name>A0A9P3LVR3_9FUNG</name>
<dbReference type="OrthoDB" id="2363461at2759"/>
<keyword evidence="2" id="KW-1185">Reference proteome</keyword>
<dbReference type="InterPro" id="IPR015943">
    <property type="entry name" value="WD40/YVTN_repeat-like_dom_sf"/>
</dbReference>
<dbReference type="Proteomes" id="UP000827284">
    <property type="component" value="Unassembled WGS sequence"/>
</dbReference>
<evidence type="ECO:0000313" key="1">
    <source>
        <dbReference type="EMBL" id="GJJ72010.1"/>
    </source>
</evidence>
<dbReference type="InterPro" id="IPR011044">
    <property type="entry name" value="Quino_amine_DH_bsu"/>
</dbReference>
<gene>
    <name evidence="1" type="ORF">EMPS_04367</name>
</gene>
<reference evidence="1" key="1">
    <citation type="submission" date="2021-11" db="EMBL/GenBank/DDBJ databases">
        <authorList>
            <person name="Herlambang A."/>
            <person name="Guo Y."/>
            <person name="Takashima Y."/>
            <person name="Nishizawa T."/>
        </authorList>
    </citation>
    <scope>NUCLEOTIDE SEQUENCE</scope>
    <source>
        <strain evidence="1">E1425</strain>
    </source>
</reference>
<dbReference type="AlphaFoldDB" id="A0A9P3LVR3"/>
<evidence type="ECO:0000313" key="2">
    <source>
        <dbReference type="Proteomes" id="UP000827284"/>
    </source>
</evidence>
<comment type="caution">
    <text evidence="1">The sequence shown here is derived from an EMBL/GenBank/DDBJ whole genome shotgun (WGS) entry which is preliminary data.</text>
</comment>
<proteinExistence type="predicted"/>
<organism evidence="1 2">
    <name type="scientific">Entomortierella parvispora</name>
    <dbReference type="NCBI Taxonomy" id="205924"/>
    <lineage>
        <taxon>Eukaryota</taxon>
        <taxon>Fungi</taxon>
        <taxon>Fungi incertae sedis</taxon>
        <taxon>Mucoromycota</taxon>
        <taxon>Mortierellomycotina</taxon>
        <taxon>Mortierellomycetes</taxon>
        <taxon>Mortierellales</taxon>
        <taxon>Mortierellaceae</taxon>
        <taxon>Entomortierella</taxon>
    </lineage>
</organism>
<reference evidence="1" key="2">
    <citation type="journal article" date="2022" name="Microbiol. Resour. Announc.">
        <title>Whole-Genome Sequence of Entomortierella parvispora E1425, a Mucoromycotan Fungus Associated with Burkholderiaceae-Related Endosymbiotic Bacteria.</title>
        <authorList>
            <person name="Herlambang A."/>
            <person name="Guo Y."/>
            <person name="Takashima Y."/>
            <person name="Narisawa K."/>
            <person name="Ohta H."/>
            <person name="Nishizawa T."/>
        </authorList>
    </citation>
    <scope>NUCLEOTIDE SEQUENCE</scope>
    <source>
        <strain evidence="1">E1425</strain>
    </source>
</reference>
<sequence length="325" mass="36596">MSNNESILPWPSHPSAGMEVFSSTKIKPRLAAHVVAENKDENNEKLRVGLFIFDDEANAWKHTGDVFEHVWTGDWLIGDRQYHFLFNEDIPILYVITRDDNTLYALDATDHLKILAKVALPFRPASHTLSLSPSNSALYISSTFPWIVSVYDPKTLCLLGTAPSGRLDLDELSDEDRAELAATFHSPSTAIAHRRVYLDGDHRDAVVIDTPELCCISHRLAYRLSPYVDLVYSRDATERPWLLDLQTLRKVVVDLLGGRCIDLESADSSKIVFRCAYNDINRRAGTYEVPLEQLSKCLDAEGHLSEDAPTTIRFSTVTVHKSSRK</sequence>
<protein>
    <submittedName>
        <fullName evidence="1">Uncharacterized protein</fullName>
    </submittedName>
</protein>
<dbReference type="SUPFAM" id="SSF50969">
    <property type="entry name" value="YVTN repeat-like/Quinoprotein amine dehydrogenase"/>
    <property type="match status" value="1"/>
</dbReference>
<dbReference type="EMBL" id="BQFW01000006">
    <property type="protein sequence ID" value="GJJ72010.1"/>
    <property type="molecule type" value="Genomic_DNA"/>
</dbReference>
<dbReference type="Gene3D" id="2.130.10.10">
    <property type="entry name" value="YVTN repeat-like/Quinoprotein amine dehydrogenase"/>
    <property type="match status" value="1"/>
</dbReference>